<dbReference type="GeneID" id="78082780"/>
<reference evidence="1 2" key="1">
    <citation type="submission" date="2011-04" db="EMBL/GenBank/DDBJ databases">
        <title>The Genome Sequence of Dysgonomonas mossii DSM 22836.</title>
        <authorList>
            <consortium name="The Broad Institute Genome Sequencing Platform"/>
            <person name="Earl A."/>
            <person name="Ward D."/>
            <person name="Feldgarden M."/>
            <person name="Gevers D."/>
            <person name="Pudlo N."/>
            <person name="Martens E."/>
            <person name="Allen-Vercoe E."/>
            <person name="Young S.K."/>
            <person name="Zeng Q."/>
            <person name="Gargeya S."/>
            <person name="Fitzgerald M."/>
            <person name="Haas B."/>
            <person name="Abouelleil A."/>
            <person name="Alvarado L."/>
            <person name="Arachchi H.M."/>
            <person name="Berlin A."/>
            <person name="Brown A."/>
            <person name="Chapman S.B."/>
            <person name="Chen Z."/>
            <person name="Dunbar C."/>
            <person name="Freedman E."/>
            <person name="Gearin G."/>
            <person name="Gellesch M."/>
            <person name="Goldberg J."/>
            <person name="Griggs A."/>
            <person name="Gujja S."/>
            <person name="Heiman D."/>
            <person name="Howarth C."/>
            <person name="Larson L."/>
            <person name="Lui A."/>
            <person name="MacDonald P.J.P."/>
            <person name="Mehta T."/>
            <person name="Montmayeur A."/>
            <person name="Murphy C."/>
            <person name="Neiman D."/>
            <person name="Pearson M."/>
            <person name="Priest M."/>
            <person name="Roberts A."/>
            <person name="Saif S."/>
            <person name="Shea T."/>
            <person name="Shenoy N."/>
            <person name="Sisk P."/>
            <person name="Stolte C."/>
            <person name="Sykes S."/>
            <person name="Yandava C."/>
            <person name="Wortman J."/>
            <person name="Nusbaum C."/>
            <person name="Birren B."/>
        </authorList>
    </citation>
    <scope>NUCLEOTIDE SEQUENCE [LARGE SCALE GENOMIC DNA]</scope>
    <source>
        <strain evidence="1 2">DSM 22836</strain>
    </source>
</reference>
<organism evidence="1 2">
    <name type="scientific">Dysgonomonas mossii DSM 22836</name>
    <dbReference type="NCBI Taxonomy" id="742767"/>
    <lineage>
        <taxon>Bacteria</taxon>
        <taxon>Pseudomonadati</taxon>
        <taxon>Bacteroidota</taxon>
        <taxon>Bacteroidia</taxon>
        <taxon>Bacteroidales</taxon>
        <taxon>Dysgonomonadaceae</taxon>
        <taxon>Dysgonomonas</taxon>
    </lineage>
</organism>
<comment type="caution">
    <text evidence="1">The sequence shown here is derived from an EMBL/GenBank/DDBJ whole genome shotgun (WGS) entry which is preliminary data.</text>
</comment>
<accession>F8X270</accession>
<dbReference type="AlphaFoldDB" id="F8X270"/>
<dbReference type="HOGENOM" id="CLU_082959_0_0_10"/>
<proteinExistence type="predicted"/>
<protein>
    <recommendedName>
        <fullName evidence="3">Nucleotide-diphospho-sugar transferase domain-containing protein</fullName>
    </recommendedName>
</protein>
<gene>
    <name evidence="1" type="ORF">HMPREF9456_02150</name>
</gene>
<dbReference type="EMBL" id="ADLW01000010">
    <property type="protein sequence ID" value="EGK05886.1"/>
    <property type="molecule type" value="Genomic_DNA"/>
</dbReference>
<dbReference type="Proteomes" id="UP000006420">
    <property type="component" value="Unassembled WGS sequence"/>
</dbReference>
<sequence>MRIYLCSFANKAISKSFLRLRKQAEGMNMFDEIYFYTESDLSKDFKKQFKKQLIPYSRGFGFWCWKPQIISQTLEKMDAGDILLYMDAGSHLNVRGKERLLEYVDIVDKAPTGILAFRSPEHLESKLTKMDIFNYFGVASDKSYTDTTQIEGGHIFIKKNDISLSFVKKWQEAYNIDFSLVTDEPSRSKNFDNFVDNRHDQSLFSILGKKYNITTLSTDETYSIDWDTMTKFPLQAKRDIVYQSKIHLKHKRELGGIYRRLWKLLYRE</sequence>
<evidence type="ECO:0000313" key="1">
    <source>
        <dbReference type="EMBL" id="EGK05886.1"/>
    </source>
</evidence>
<dbReference type="STRING" id="742767.HMPREF9456_02150"/>
<dbReference type="OrthoDB" id="9804725at2"/>
<keyword evidence="2" id="KW-1185">Reference proteome</keyword>
<evidence type="ECO:0008006" key="3">
    <source>
        <dbReference type="Google" id="ProtNLM"/>
    </source>
</evidence>
<dbReference type="RefSeq" id="WP_006843520.1">
    <property type="nucleotide sequence ID" value="NZ_AQWJ01000005.1"/>
</dbReference>
<name>F8X270_9BACT</name>
<evidence type="ECO:0000313" key="2">
    <source>
        <dbReference type="Proteomes" id="UP000006420"/>
    </source>
</evidence>
<dbReference type="eggNOG" id="ENOG50320BZ">
    <property type="taxonomic scope" value="Bacteria"/>
</dbReference>